<protein>
    <recommendedName>
        <fullName evidence="2">Cilia- and flagella-associated protein HOATZ</fullName>
    </recommendedName>
</protein>
<name>A0AA88YVI4_PINIB</name>
<dbReference type="Proteomes" id="UP001186944">
    <property type="component" value="Unassembled WGS sequence"/>
</dbReference>
<proteinExistence type="inferred from homology"/>
<organism evidence="3 4">
    <name type="scientific">Pinctada imbricata</name>
    <name type="common">Atlantic pearl-oyster</name>
    <name type="synonym">Pinctada martensii</name>
    <dbReference type="NCBI Taxonomy" id="66713"/>
    <lineage>
        <taxon>Eukaryota</taxon>
        <taxon>Metazoa</taxon>
        <taxon>Spiralia</taxon>
        <taxon>Lophotrochozoa</taxon>
        <taxon>Mollusca</taxon>
        <taxon>Bivalvia</taxon>
        <taxon>Autobranchia</taxon>
        <taxon>Pteriomorphia</taxon>
        <taxon>Pterioida</taxon>
        <taxon>Pterioidea</taxon>
        <taxon>Pteriidae</taxon>
        <taxon>Pinctada</taxon>
    </lineage>
</organism>
<dbReference type="EMBL" id="VSWD01000002">
    <property type="protein sequence ID" value="KAK3107002.1"/>
    <property type="molecule type" value="Genomic_DNA"/>
</dbReference>
<dbReference type="Pfam" id="PF17664">
    <property type="entry name" value="HOATZ-like"/>
    <property type="match status" value="1"/>
</dbReference>
<reference evidence="3" key="1">
    <citation type="submission" date="2019-08" db="EMBL/GenBank/DDBJ databases">
        <title>The improved chromosome-level genome for the pearl oyster Pinctada fucata martensii using PacBio sequencing and Hi-C.</title>
        <authorList>
            <person name="Zheng Z."/>
        </authorList>
    </citation>
    <scope>NUCLEOTIDE SEQUENCE</scope>
    <source>
        <strain evidence="3">ZZ-2019</strain>
        <tissue evidence="3">Adductor muscle</tissue>
    </source>
</reference>
<evidence type="ECO:0000256" key="2">
    <source>
        <dbReference type="ARBA" id="ARBA00023657"/>
    </source>
</evidence>
<accession>A0AA88YVI4</accession>
<evidence type="ECO:0000313" key="3">
    <source>
        <dbReference type="EMBL" id="KAK3107002.1"/>
    </source>
</evidence>
<gene>
    <name evidence="3" type="ORF">FSP39_004723</name>
</gene>
<comment type="caution">
    <text evidence="3">The sequence shown here is derived from an EMBL/GenBank/DDBJ whole genome shotgun (WGS) entry which is preliminary data.</text>
</comment>
<dbReference type="PANTHER" id="PTHR47231:SF1">
    <property type="entry name" value="CILIA- AND FLAGELLA-ASSOCIATED PROTEIN HOATZ"/>
    <property type="match status" value="1"/>
</dbReference>
<evidence type="ECO:0000313" key="4">
    <source>
        <dbReference type="Proteomes" id="UP001186944"/>
    </source>
</evidence>
<dbReference type="AlphaFoldDB" id="A0AA88YVI4"/>
<dbReference type="InterPro" id="IPR040681">
    <property type="entry name" value="HOATZ-like"/>
</dbReference>
<sequence>MTAPATLDFTKGQYTEFSGSTADDISYAKTFWQSIQLQPPVESRLVSSDIKQRLKVAPSGSHSMSMAHMIPDQPKALQEFMIRAKTLERLEEYRVLQRYAHAREQDLELLNKRKAERKKKEEISKGRGLPKLYTREAFIRTESDEESNFVDENAEDTLKQIDDFEKSKFGSQDSDSD</sequence>
<evidence type="ECO:0000256" key="1">
    <source>
        <dbReference type="ARBA" id="ARBA00023451"/>
    </source>
</evidence>
<dbReference type="GO" id="GO:0060271">
    <property type="term" value="P:cilium assembly"/>
    <property type="evidence" value="ECO:0007669"/>
    <property type="project" value="InterPro"/>
</dbReference>
<keyword evidence="4" id="KW-1185">Reference proteome</keyword>
<dbReference type="PANTHER" id="PTHR47231">
    <property type="entry name" value="UPF0722 PROTEIN C11ORF88"/>
    <property type="match status" value="1"/>
</dbReference>
<comment type="similarity">
    <text evidence="1">Belongs to the HOATZ family.</text>
</comment>